<comment type="caution">
    <text evidence="2">The sequence shown here is derived from an EMBL/GenBank/DDBJ whole genome shotgun (WGS) entry which is preliminary data.</text>
</comment>
<proteinExistence type="predicted"/>
<keyword evidence="1" id="KW-0472">Membrane</keyword>
<feature type="transmembrane region" description="Helical" evidence="1">
    <location>
        <begin position="20"/>
        <end position="45"/>
    </location>
</feature>
<dbReference type="Proteomes" id="UP000654401">
    <property type="component" value="Unassembled WGS sequence"/>
</dbReference>
<keyword evidence="1" id="KW-1133">Transmembrane helix</keyword>
<evidence type="ECO:0000256" key="1">
    <source>
        <dbReference type="SAM" id="Phobius"/>
    </source>
</evidence>
<keyword evidence="1" id="KW-0812">Transmembrane</keyword>
<reference evidence="2 3" key="1">
    <citation type="submission" date="2020-08" db="EMBL/GenBank/DDBJ databases">
        <title>Bridging the membrane lipid divide: bacteria of the FCB group superphylum have the potential to synthesize archaeal ether lipids.</title>
        <authorList>
            <person name="Villanueva L."/>
            <person name="Von Meijenfeldt F.A.B."/>
            <person name="Westbye A.B."/>
            <person name="Yadav S."/>
            <person name="Hopmans E.C."/>
            <person name="Dutilh B.E."/>
            <person name="Sinninghe Damste J.S."/>
        </authorList>
    </citation>
    <scope>NUCLEOTIDE SEQUENCE [LARGE SCALE GENOMIC DNA]</scope>
    <source>
        <strain evidence="2">NIOZ-UU100</strain>
    </source>
</reference>
<protein>
    <submittedName>
        <fullName evidence="2">Uncharacterized protein</fullName>
    </submittedName>
</protein>
<evidence type="ECO:0000313" key="3">
    <source>
        <dbReference type="Proteomes" id="UP000654401"/>
    </source>
</evidence>
<dbReference type="AlphaFoldDB" id="A0A8J6P942"/>
<gene>
    <name evidence="2" type="ORF">H8D24_01330</name>
</gene>
<organism evidence="2 3">
    <name type="scientific">Candidatus Thiopontia autotrophica</name>
    <dbReference type="NCBI Taxonomy" id="2841688"/>
    <lineage>
        <taxon>Bacteria</taxon>
        <taxon>Pseudomonadati</taxon>
        <taxon>Pseudomonadota</taxon>
        <taxon>Gammaproteobacteria</taxon>
        <taxon>Candidatus Thiopontia</taxon>
    </lineage>
</organism>
<accession>A0A8J6P942</accession>
<dbReference type="EMBL" id="JACNFK010000015">
    <property type="protein sequence ID" value="MBC8519037.1"/>
    <property type="molecule type" value="Genomic_DNA"/>
</dbReference>
<sequence>MKKTGKNRFKALLDPISERLVVLAALLMFSMFAILAIHPFVILGISL</sequence>
<name>A0A8J6P942_9GAMM</name>
<evidence type="ECO:0000313" key="2">
    <source>
        <dbReference type="EMBL" id="MBC8519037.1"/>
    </source>
</evidence>